<dbReference type="EMBL" id="DWWJ01000100">
    <property type="protein sequence ID" value="HJC41007.1"/>
    <property type="molecule type" value="Genomic_DNA"/>
</dbReference>
<organism evidence="2 3">
    <name type="scientific">Candidatus Intestinimonas pullistercoris</name>
    <dbReference type="NCBI Taxonomy" id="2838623"/>
    <lineage>
        <taxon>Bacteria</taxon>
        <taxon>Bacillati</taxon>
        <taxon>Bacillota</taxon>
        <taxon>Clostridia</taxon>
        <taxon>Eubacteriales</taxon>
        <taxon>Intestinimonas</taxon>
    </lineage>
</organism>
<evidence type="ECO:0000313" key="3">
    <source>
        <dbReference type="Proteomes" id="UP000823882"/>
    </source>
</evidence>
<dbReference type="AlphaFoldDB" id="A0A9D2SZM4"/>
<comment type="caution">
    <text evidence="2">The sequence shown here is derived from an EMBL/GenBank/DDBJ whole genome shotgun (WGS) entry which is preliminary data.</text>
</comment>
<name>A0A9D2SZM4_9FIRM</name>
<reference evidence="2" key="2">
    <citation type="submission" date="2021-04" db="EMBL/GenBank/DDBJ databases">
        <authorList>
            <person name="Gilroy R."/>
        </authorList>
    </citation>
    <scope>NUCLEOTIDE SEQUENCE</scope>
    <source>
        <strain evidence="2">CHK186-1790</strain>
    </source>
</reference>
<sequence>MYNRYIPNGTAYTRVSEEDTPPFRGGQASGGGQGPGQPPPSGQGRRPPPPGGPAKEGKAASWLSGLLRSFKLDDLDTGDILLLLIVLFLFVDGDDLELIITLGLLLLLGLGGKSEKDPAP</sequence>
<feature type="region of interest" description="Disordered" evidence="1">
    <location>
        <begin position="1"/>
        <end position="58"/>
    </location>
</feature>
<dbReference type="Proteomes" id="UP000823882">
    <property type="component" value="Unassembled WGS sequence"/>
</dbReference>
<evidence type="ECO:0000256" key="1">
    <source>
        <dbReference type="SAM" id="MobiDB-lite"/>
    </source>
</evidence>
<feature type="compositionally biased region" description="Pro residues" evidence="1">
    <location>
        <begin position="36"/>
        <end position="52"/>
    </location>
</feature>
<reference evidence="2" key="1">
    <citation type="journal article" date="2021" name="PeerJ">
        <title>Extensive microbial diversity within the chicken gut microbiome revealed by metagenomics and culture.</title>
        <authorList>
            <person name="Gilroy R."/>
            <person name="Ravi A."/>
            <person name="Getino M."/>
            <person name="Pursley I."/>
            <person name="Horton D.L."/>
            <person name="Alikhan N.F."/>
            <person name="Baker D."/>
            <person name="Gharbi K."/>
            <person name="Hall N."/>
            <person name="Watson M."/>
            <person name="Adriaenssens E.M."/>
            <person name="Foster-Nyarko E."/>
            <person name="Jarju S."/>
            <person name="Secka A."/>
            <person name="Antonio M."/>
            <person name="Oren A."/>
            <person name="Chaudhuri R.R."/>
            <person name="La Ragione R."/>
            <person name="Hildebrand F."/>
            <person name="Pallen M.J."/>
        </authorList>
    </citation>
    <scope>NUCLEOTIDE SEQUENCE</scope>
    <source>
        <strain evidence="2">CHK186-1790</strain>
    </source>
</reference>
<accession>A0A9D2SZM4</accession>
<proteinExistence type="predicted"/>
<evidence type="ECO:0000313" key="2">
    <source>
        <dbReference type="EMBL" id="HJC41007.1"/>
    </source>
</evidence>
<gene>
    <name evidence="2" type="ORF">H9701_05580</name>
</gene>
<protein>
    <submittedName>
        <fullName evidence="2">Uncharacterized protein</fullName>
    </submittedName>
</protein>